<feature type="transmembrane region" description="Helical" evidence="4">
    <location>
        <begin position="124"/>
        <end position="142"/>
    </location>
</feature>
<dbReference type="GO" id="GO:0004888">
    <property type="term" value="F:transmembrane signaling receptor activity"/>
    <property type="evidence" value="ECO:0007669"/>
    <property type="project" value="TreeGrafter"/>
</dbReference>
<dbReference type="InterPro" id="IPR003599">
    <property type="entry name" value="Ig_sub"/>
</dbReference>
<keyword evidence="3 4" id="KW-0472">Membrane</keyword>
<organism evidence="6 7">
    <name type="scientific">Suricata suricatta</name>
    <name type="common">Meerkat</name>
    <dbReference type="NCBI Taxonomy" id="37032"/>
    <lineage>
        <taxon>Eukaryota</taxon>
        <taxon>Metazoa</taxon>
        <taxon>Chordata</taxon>
        <taxon>Craniata</taxon>
        <taxon>Vertebrata</taxon>
        <taxon>Euteleostomi</taxon>
        <taxon>Mammalia</taxon>
        <taxon>Eutheria</taxon>
        <taxon>Laurasiatheria</taxon>
        <taxon>Carnivora</taxon>
        <taxon>Feliformia</taxon>
        <taxon>Herpestidae</taxon>
        <taxon>Suricata</taxon>
    </lineage>
</organism>
<dbReference type="PANTHER" id="PTHR11860:SF114">
    <property type="entry name" value="IMMUNOGLOBULIN V-SET DOMAIN-CONTAINING PROTEIN"/>
    <property type="match status" value="1"/>
</dbReference>
<dbReference type="InterPro" id="IPR013106">
    <property type="entry name" value="Ig_V-set"/>
</dbReference>
<reference evidence="6" key="2">
    <citation type="submission" date="2025-08" db="UniProtKB">
        <authorList>
            <consortium name="Ensembl"/>
        </authorList>
    </citation>
    <scope>IDENTIFICATION</scope>
</reference>
<reference evidence="6 7" key="1">
    <citation type="submission" date="2019-05" db="EMBL/GenBank/DDBJ databases">
        <title>A Chromosome-scale Meerkat (S. suricatta) Genome Assembly.</title>
        <authorList>
            <person name="Dudchenko O."/>
            <person name="Lieberman Aiden E."/>
            <person name="Tung J."/>
            <person name="Barreiro L.B."/>
            <person name="Clutton-Brock T.H."/>
        </authorList>
    </citation>
    <scope>NUCLEOTIDE SEQUENCE [LARGE SCALE GENOMIC DNA]</scope>
</reference>
<dbReference type="CDD" id="cd05716">
    <property type="entry name" value="IgV_pIgR_like"/>
    <property type="match status" value="1"/>
</dbReference>
<feature type="domain" description="Immunoglobulin" evidence="5">
    <location>
        <begin position="19"/>
        <end position="120"/>
    </location>
</feature>
<evidence type="ECO:0000259" key="5">
    <source>
        <dbReference type="SMART" id="SM00409"/>
    </source>
</evidence>
<evidence type="ECO:0000256" key="3">
    <source>
        <dbReference type="ARBA" id="ARBA00023136"/>
    </source>
</evidence>
<dbReference type="Proteomes" id="UP000472268">
    <property type="component" value="Chromosome 17"/>
</dbReference>
<evidence type="ECO:0000256" key="1">
    <source>
        <dbReference type="ARBA" id="ARBA00004370"/>
    </source>
</evidence>
<dbReference type="GO" id="GO:0005886">
    <property type="term" value="C:plasma membrane"/>
    <property type="evidence" value="ECO:0007669"/>
    <property type="project" value="UniProtKB-SubCell"/>
</dbReference>
<accession>A0A673VH07</accession>
<comment type="subcellular location">
    <subcellularLocation>
        <location evidence="1">Membrane</location>
    </subcellularLocation>
</comment>
<proteinExistence type="predicted"/>
<dbReference type="SUPFAM" id="SSF48726">
    <property type="entry name" value="Immunoglobulin"/>
    <property type="match status" value="1"/>
</dbReference>
<dbReference type="InterPro" id="IPR036179">
    <property type="entry name" value="Ig-like_dom_sf"/>
</dbReference>
<evidence type="ECO:0000313" key="7">
    <source>
        <dbReference type="Proteomes" id="UP000472268"/>
    </source>
</evidence>
<evidence type="ECO:0000256" key="4">
    <source>
        <dbReference type="SAM" id="Phobius"/>
    </source>
</evidence>
<dbReference type="InterPro" id="IPR050671">
    <property type="entry name" value="CD300_family_receptors"/>
</dbReference>
<evidence type="ECO:0000256" key="2">
    <source>
        <dbReference type="ARBA" id="ARBA00022692"/>
    </source>
</evidence>
<protein>
    <recommendedName>
        <fullName evidence="5">Immunoglobulin domain-containing protein</fullName>
    </recommendedName>
</protein>
<keyword evidence="7" id="KW-1185">Reference proteome</keyword>
<dbReference type="InterPro" id="IPR013783">
    <property type="entry name" value="Ig-like_fold"/>
</dbReference>
<evidence type="ECO:0000313" key="6">
    <source>
        <dbReference type="Ensembl" id="ENSSSUP00005032801.1"/>
    </source>
</evidence>
<dbReference type="AlphaFoldDB" id="A0A673VH07"/>
<dbReference type="Pfam" id="PF07686">
    <property type="entry name" value="V-set"/>
    <property type="match status" value="1"/>
</dbReference>
<keyword evidence="2 4" id="KW-0812">Transmembrane</keyword>
<dbReference type="SMART" id="SM00409">
    <property type="entry name" value="IG"/>
    <property type="match status" value="1"/>
</dbReference>
<reference evidence="6" key="3">
    <citation type="submission" date="2025-09" db="UniProtKB">
        <authorList>
            <consortium name="Ensembl"/>
        </authorList>
    </citation>
    <scope>IDENTIFICATION</scope>
</reference>
<dbReference type="OMA" id="IVQCHYG"/>
<keyword evidence="4" id="KW-1133">Transmembrane helix</keyword>
<sequence length="220" mass="25480">MWKFYSFFDCYSAHQVLGPTAVSGSVKGSLTVQCLYEPGWETYKKWWCQGAEWSNCHILVKTNGSEQEVKGKRVSIQDNQKTRTFTITMEDLRLSDQDIYWCGIEKSGTDLGDKVNVSIDPGKRMYKCAIVGFLVFSILYFFSTSNYFFFFSSLFPSFYFLLQVAVECHYGPQWETYVKSWCQDADPNGCTIFVEIQGSKKKYVTINEKEHTFSMFVRGK</sequence>
<name>A0A673VH07_SURSU</name>
<dbReference type="Ensembl" id="ENSSSUT00005037416.1">
    <property type="protein sequence ID" value="ENSSSUP00005032801.1"/>
    <property type="gene ID" value="ENSSSUG00005021118.1"/>
</dbReference>
<dbReference type="GO" id="GO:0002376">
    <property type="term" value="P:immune system process"/>
    <property type="evidence" value="ECO:0007669"/>
    <property type="project" value="UniProtKB-KW"/>
</dbReference>
<dbReference type="PANTHER" id="PTHR11860">
    <property type="entry name" value="POLYMERIC-IMMUNOGLOBULIN RECEPTOR"/>
    <property type="match status" value="1"/>
</dbReference>
<dbReference type="Gene3D" id="2.60.40.10">
    <property type="entry name" value="Immunoglobulins"/>
    <property type="match status" value="2"/>
</dbReference>